<keyword evidence="10" id="KW-1185">Reference proteome</keyword>
<dbReference type="InterPro" id="IPR003409">
    <property type="entry name" value="MORN"/>
</dbReference>
<dbReference type="GeneTree" id="ENSGT00460000041630"/>
<dbReference type="Gene3D" id="1.25.40.20">
    <property type="entry name" value="Ankyrin repeat-containing domain"/>
    <property type="match status" value="2"/>
</dbReference>
<evidence type="ECO:0000313" key="10">
    <source>
        <dbReference type="Proteomes" id="UP000008672"/>
    </source>
</evidence>
<feature type="domain" description="MYND-type" evidence="8">
    <location>
        <begin position="917"/>
        <end position="957"/>
    </location>
</feature>
<accession>H2ZVI2</accession>
<reference evidence="9" key="2">
    <citation type="submission" date="2025-08" db="UniProtKB">
        <authorList>
            <consortium name="Ensembl"/>
        </authorList>
    </citation>
    <scope>IDENTIFICATION</scope>
</reference>
<feature type="repeat" description="ANK" evidence="5">
    <location>
        <begin position="616"/>
        <end position="651"/>
    </location>
</feature>
<dbReference type="Gene3D" id="6.10.140.2220">
    <property type="match status" value="1"/>
</dbReference>
<evidence type="ECO:0000256" key="5">
    <source>
        <dbReference type="PROSITE-ProRule" id="PRU00023"/>
    </source>
</evidence>
<evidence type="ECO:0000256" key="7">
    <source>
        <dbReference type="SAM" id="MobiDB-lite"/>
    </source>
</evidence>
<evidence type="ECO:0000259" key="8">
    <source>
        <dbReference type="PROSITE" id="PS50865"/>
    </source>
</evidence>
<feature type="repeat" description="ANK" evidence="5">
    <location>
        <begin position="692"/>
        <end position="725"/>
    </location>
</feature>
<feature type="region of interest" description="Disordered" evidence="7">
    <location>
        <begin position="421"/>
        <end position="444"/>
    </location>
</feature>
<dbReference type="EMBL" id="AFYH01246018">
    <property type="status" value="NOT_ANNOTATED_CDS"/>
    <property type="molecule type" value="Genomic_DNA"/>
</dbReference>
<evidence type="ECO:0000313" key="9">
    <source>
        <dbReference type="Ensembl" id="ENSLACP00000001403.1"/>
    </source>
</evidence>
<dbReference type="PROSITE" id="PS50865">
    <property type="entry name" value="ZF_MYND_2"/>
    <property type="match status" value="1"/>
</dbReference>
<dbReference type="SMART" id="SM00698">
    <property type="entry name" value="MORN"/>
    <property type="match status" value="5"/>
</dbReference>
<keyword evidence="2" id="KW-0677">Repeat</keyword>
<dbReference type="InterPro" id="IPR053064">
    <property type="entry name" value="Ankyrin-MYND_domain-protein"/>
</dbReference>
<dbReference type="SMART" id="SM00248">
    <property type="entry name" value="ANK"/>
    <property type="match status" value="5"/>
</dbReference>
<dbReference type="EMBL" id="AFYH01246021">
    <property type="status" value="NOT_ANNOTATED_CDS"/>
    <property type="molecule type" value="Genomic_DNA"/>
</dbReference>
<dbReference type="InParanoid" id="H2ZVI2"/>
<evidence type="ECO:0000256" key="4">
    <source>
        <dbReference type="ARBA" id="ARBA00022833"/>
    </source>
</evidence>
<dbReference type="EMBL" id="AFYH01246017">
    <property type="status" value="NOT_ANNOTATED_CDS"/>
    <property type="molecule type" value="Genomic_DNA"/>
</dbReference>
<dbReference type="FunCoup" id="H2ZVI2">
    <property type="interactions" value="135"/>
</dbReference>
<dbReference type="PROSITE" id="PS50297">
    <property type="entry name" value="ANK_REP_REGION"/>
    <property type="match status" value="2"/>
</dbReference>
<feature type="region of interest" description="Disordered" evidence="7">
    <location>
        <begin position="475"/>
        <end position="495"/>
    </location>
</feature>
<reference evidence="10" key="1">
    <citation type="submission" date="2011-08" db="EMBL/GenBank/DDBJ databases">
        <title>The draft genome of Latimeria chalumnae.</title>
        <authorList>
            <person name="Di Palma F."/>
            <person name="Alfoldi J."/>
            <person name="Johnson J."/>
            <person name="Berlin A."/>
            <person name="Gnerre S."/>
            <person name="Jaffe D."/>
            <person name="MacCallum I."/>
            <person name="Young S."/>
            <person name="Walker B.J."/>
            <person name="Lander E."/>
            <person name="Lindblad-Toh K."/>
        </authorList>
    </citation>
    <scope>NUCLEOTIDE SEQUENCE [LARGE SCALE GENOMIC DNA]</scope>
    <source>
        <strain evidence="10">Wild caught</strain>
    </source>
</reference>
<dbReference type="HOGENOM" id="CLU_009689_0_0_1"/>
<dbReference type="EMBL" id="AFYH01246019">
    <property type="status" value="NOT_ANNOTATED_CDS"/>
    <property type="molecule type" value="Genomic_DNA"/>
</dbReference>
<name>H2ZVI2_LATCH</name>
<sequence length="979" mass="110206">MVLSKVEEVDPKGCLRFSGIIVNDKKQGYGVQEWPNGSRYEGNFAHDLKHGYGEFAWANGEVYKGQFYKDHCHGDGIYTWPDGTRFVGTFYLDQKEGYGTLELKDGKIFQGLYKADVRFGPGILTYADGTQDVGLWHREHLIKLCTEFRGFFSIKNFPRYRSWPQDEQVKIILTEERRTPWQQGEENDPFFYNYKRLLLQDKFTLPEKIQAYSNNTEHLPLTRTFWEDFDREFFQEHEELMEETEGEADPVAEAPLLCENVSPLLVEMRKHVYKHRSREQKLNWDVTSLLLCKRDRFAPKGPMELVSQRLIEAALKGNYQVVYEVLRDGLAQVDVADRSGCNSLLAATINCHLKIISLLLDSGADVNRRTDEGISALTACHMLYYSSFKPNIAEKNLAKMETAATYPRNTAITSETPVAVSKWGSLGEPSPDEANRENPLETDGCETNAVCDEQANVEPDQKMETEATEAASINISDGVGDSSSNLKSPSQCHVHDAMSDSDASVLNFAIKVSQKAVQRSAEFLSHTDRMKANWLSGGTASLEDQGRLSKMAKLELENRLRKATMNLLLQRGADPNVSCVPMQCLFFAVKAADSPAVKLLLEKGARTDIRLSVRLGGLTPLHIAAALPGRQGVMITEMLLHAAADPDVKAADEDDIYQPDKATVSGFPARSSNPFGPPPSYYIIPELKPEEGGRTPLHVACERDTDYKYARDVVRLLISHRANVNFLWSGHTPLSLAIASGNELAVEELLWKDSELNLPLTKGIGSVLCTAVNISYPQMSAQVRNLLVDKLIRAGASILQPITIVIGKKALIGTAVDFAYYKFYQDKRIAHTPYHALLSGERVVYNARKELLSHLGFLLRQAAVKKEKKWSEHILYNMSSRMSTASTISRTSRRQSREVSEVLLLKLQARKPLFKYCYQCGRSIGVHLTPCTRCQEVYYCNKSCKVKAWNDCHKFECVRLEGPQNPHTLLFPFWVPLEN</sequence>
<dbReference type="EMBL" id="AFYH01246022">
    <property type="status" value="NOT_ANNOTATED_CDS"/>
    <property type="molecule type" value="Genomic_DNA"/>
</dbReference>
<dbReference type="InterPro" id="IPR036770">
    <property type="entry name" value="Ankyrin_rpt-contain_sf"/>
</dbReference>
<dbReference type="GO" id="GO:0008270">
    <property type="term" value="F:zinc ion binding"/>
    <property type="evidence" value="ECO:0007669"/>
    <property type="project" value="UniProtKB-KW"/>
</dbReference>
<evidence type="ECO:0000256" key="1">
    <source>
        <dbReference type="ARBA" id="ARBA00022723"/>
    </source>
</evidence>
<dbReference type="SUPFAM" id="SSF48403">
    <property type="entry name" value="Ankyrin repeat"/>
    <property type="match status" value="2"/>
</dbReference>
<gene>
    <name evidence="9" type="primary">ANKMY1</name>
</gene>
<keyword evidence="3 6" id="KW-0863">Zinc-finger</keyword>
<dbReference type="OMA" id="CNKVFYC"/>
<organism evidence="9 10">
    <name type="scientific">Latimeria chalumnae</name>
    <name type="common">Coelacanth</name>
    <dbReference type="NCBI Taxonomy" id="7897"/>
    <lineage>
        <taxon>Eukaryota</taxon>
        <taxon>Metazoa</taxon>
        <taxon>Chordata</taxon>
        <taxon>Craniata</taxon>
        <taxon>Vertebrata</taxon>
        <taxon>Euteleostomi</taxon>
        <taxon>Coelacanthiformes</taxon>
        <taxon>Coelacanthidae</taxon>
        <taxon>Latimeria</taxon>
    </lineage>
</organism>
<dbReference type="PANTHER" id="PTHR15897:SF2">
    <property type="entry name" value="ANKYRIN REPEAT AND MYND DOMAIN-CONTAINING PROTEIN 1"/>
    <property type="match status" value="1"/>
</dbReference>
<dbReference type="InterPro" id="IPR002110">
    <property type="entry name" value="Ankyrin_rpt"/>
</dbReference>
<feature type="compositionally biased region" description="Polar residues" evidence="7">
    <location>
        <begin position="475"/>
        <end position="491"/>
    </location>
</feature>
<keyword evidence="1" id="KW-0479">Metal-binding</keyword>
<dbReference type="PROSITE" id="PS50088">
    <property type="entry name" value="ANK_REPEAT"/>
    <property type="match status" value="3"/>
</dbReference>
<dbReference type="SUPFAM" id="SSF144232">
    <property type="entry name" value="HIT/MYND zinc finger-like"/>
    <property type="match status" value="1"/>
</dbReference>
<reference evidence="9" key="3">
    <citation type="submission" date="2025-09" db="UniProtKB">
        <authorList>
            <consortium name="Ensembl"/>
        </authorList>
    </citation>
    <scope>IDENTIFICATION</scope>
</reference>
<dbReference type="PROSITE" id="PS01360">
    <property type="entry name" value="ZF_MYND_1"/>
    <property type="match status" value="1"/>
</dbReference>
<dbReference type="Ensembl" id="ENSLACT00000001415.1">
    <property type="protein sequence ID" value="ENSLACP00000001403.1"/>
    <property type="gene ID" value="ENSLACG00000001258.1"/>
</dbReference>
<dbReference type="Pfam" id="PF02493">
    <property type="entry name" value="MORN"/>
    <property type="match status" value="5"/>
</dbReference>
<protein>
    <submittedName>
        <fullName evidence="9">Ankyrin repeat and MYND domain containing 1</fullName>
    </submittedName>
</protein>
<proteinExistence type="predicted"/>
<dbReference type="eggNOG" id="ENOG502QQJP">
    <property type="taxonomic scope" value="Eukaryota"/>
</dbReference>
<evidence type="ECO:0000256" key="2">
    <source>
        <dbReference type="ARBA" id="ARBA00022737"/>
    </source>
</evidence>
<dbReference type="PANTHER" id="PTHR15897">
    <property type="entry name" value="ANKYRIN REPEAT AND MYND DOMAIN PROTEIN 1"/>
    <property type="match status" value="1"/>
</dbReference>
<keyword evidence="5" id="KW-0040">ANK repeat</keyword>
<dbReference type="Pfam" id="PF01753">
    <property type="entry name" value="zf-MYND"/>
    <property type="match status" value="1"/>
</dbReference>
<dbReference type="STRING" id="7897.ENSLACP00000001403"/>
<dbReference type="Pfam" id="PF00023">
    <property type="entry name" value="Ank"/>
    <property type="match status" value="1"/>
</dbReference>
<feature type="repeat" description="ANK" evidence="5">
    <location>
        <begin position="339"/>
        <end position="371"/>
    </location>
</feature>
<dbReference type="Proteomes" id="UP000008672">
    <property type="component" value="Unassembled WGS sequence"/>
</dbReference>
<dbReference type="Pfam" id="PF12796">
    <property type="entry name" value="Ank_2"/>
    <property type="match status" value="2"/>
</dbReference>
<evidence type="ECO:0000256" key="6">
    <source>
        <dbReference type="PROSITE-ProRule" id="PRU00134"/>
    </source>
</evidence>
<dbReference type="EMBL" id="AFYH01246020">
    <property type="status" value="NOT_ANNOTATED_CDS"/>
    <property type="molecule type" value="Genomic_DNA"/>
</dbReference>
<dbReference type="InterPro" id="IPR002893">
    <property type="entry name" value="Znf_MYND"/>
</dbReference>
<evidence type="ECO:0000256" key="3">
    <source>
        <dbReference type="ARBA" id="ARBA00022771"/>
    </source>
</evidence>
<dbReference type="AlphaFoldDB" id="H2ZVI2"/>
<dbReference type="EMBL" id="AFYH01246016">
    <property type="status" value="NOT_ANNOTATED_CDS"/>
    <property type="molecule type" value="Genomic_DNA"/>
</dbReference>
<dbReference type="SUPFAM" id="SSF82185">
    <property type="entry name" value="Histone H3 K4-specific methyltransferase SET7/9 N-terminal domain"/>
    <property type="match status" value="1"/>
</dbReference>
<dbReference type="Gene3D" id="2.20.110.10">
    <property type="entry name" value="Histone H3 K4-specific methyltransferase SET7/9 N-terminal domain"/>
    <property type="match status" value="1"/>
</dbReference>
<keyword evidence="4" id="KW-0862">Zinc</keyword>